<dbReference type="InterPro" id="IPR051294">
    <property type="entry name" value="HORMA_MeioticProgression"/>
</dbReference>
<evidence type="ECO:0000313" key="8">
    <source>
        <dbReference type="Proteomes" id="UP000001861"/>
    </source>
</evidence>
<name>A8NEW4_COPC7</name>
<evidence type="ECO:0000256" key="3">
    <source>
        <dbReference type="ARBA" id="ARBA00022454"/>
    </source>
</evidence>
<reference evidence="7 8" key="1">
    <citation type="journal article" date="2010" name="Proc. Natl. Acad. Sci. U.S.A.">
        <title>Insights into evolution of multicellular fungi from the assembled chromosomes of the mushroom Coprinopsis cinerea (Coprinus cinereus).</title>
        <authorList>
            <person name="Stajich J.E."/>
            <person name="Wilke S.K."/>
            <person name="Ahren D."/>
            <person name="Au C.H."/>
            <person name="Birren B.W."/>
            <person name="Borodovsky M."/>
            <person name="Burns C."/>
            <person name="Canback B."/>
            <person name="Casselton L.A."/>
            <person name="Cheng C.K."/>
            <person name="Deng J."/>
            <person name="Dietrich F.S."/>
            <person name="Fargo D.C."/>
            <person name="Farman M.L."/>
            <person name="Gathman A.C."/>
            <person name="Goldberg J."/>
            <person name="Guigo R."/>
            <person name="Hoegger P.J."/>
            <person name="Hooker J.B."/>
            <person name="Huggins A."/>
            <person name="James T.Y."/>
            <person name="Kamada T."/>
            <person name="Kilaru S."/>
            <person name="Kodira C."/>
            <person name="Kues U."/>
            <person name="Kupfer D."/>
            <person name="Kwan H.S."/>
            <person name="Lomsadze A."/>
            <person name="Li W."/>
            <person name="Lilly W.W."/>
            <person name="Ma L.J."/>
            <person name="Mackey A.J."/>
            <person name="Manning G."/>
            <person name="Martin F."/>
            <person name="Muraguchi H."/>
            <person name="Natvig D.O."/>
            <person name="Palmerini H."/>
            <person name="Ramesh M.A."/>
            <person name="Rehmeyer C.J."/>
            <person name="Roe B.A."/>
            <person name="Shenoy N."/>
            <person name="Stanke M."/>
            <person name="Ter-Hovhannisyan V."/>
            <person name="Tunlid A."/>
            <person name="Velagapudi R."/>
            <person name="Vision T.J."/>
            <person name="Zeng Q."/>
            <person name="Zolan M.E."/>
            <person name="Pukkila P.J."/>
        </authorList>
    </citation>
    <scope>NUCLEOTIDE SEQUENCE [LARGE SCALE GENOMIC DNA]</scope>
    <source>
        <strain evidence="8">Okayama-7 / 130 / ATCC MYA-4618 / FGSC 9003</strain>
    </source>
</reference>
<evidence type="ECO:0000256" key="4">
    <source>
        <dbReference type="ARBA" id="ARBA00023242"/>
    </source>
</evidence>
<dbReference type="HOGENOM" id="CLU_2003797_0_0_1"/>
<dbReference type="OrthoDB" id="1928087at2759"/>
<dbReference type="PANTHER" id="PTHR48225:SF7">
    <property type="entry name" value="MEIOSIS-SPECIFIC PROTEIN HOP1"/>
    <property type="match status" value="1"/>
</dbReference>
<dbReference type="AlphaFoldDB" id="A8NEW4"/>
<dbReference type="RefSeq" id="XP_001833146.2">
    <property type="nucleotide sequence ID" value="XM_001833094.2"/>
</dbReference>
<comment type="subcellular location">
    <subcellularLocation>
        <location evidence="2">Chromosome</location>
    </subcellularLocation>
    <subcellularLocation>
        <location evidence="1">Nucleus</location>
    </subcellularLocation>
</comment>
<dbReference type="SUPFAM" id="SSF56019">
    <property type="entry name" value="The spindle assembly checkpoint protein mad2"/>
    <property type="match status" value="1"/>
</dbReference>
<dbReference type="KEGG" id="cci:CC1G_13888"/>
<protein>
    <recommendedName>
        <fullName evidence="6">HORMA domain-containing protein</fullName>
    </recommendedName>
</protein>
<accession>A8NEW4</accession>
<dbReference type="VEuPathDB" id="FungiDB:CC1G_13888"/>
<dbReference type="GeneID" id="6009640"/>
<dbReference type="Pfam" id="PF02301">
    <property type="entry name" value="HORMA"/>
    <property type="match status" value="1"/>
</dbReference>
<sequence length="124" mass="13890">MQAQANLASTQAITQTQSLAAVQTLLRAGLSCITFLRNLLPEENFAESHLTTADDSIISSSDADATPMNKTRSNKVNGFRIMTMVRGYTDEADRILNYLENGIFDALEKQYLRSFIFAIYLVFR</sequence>
<dbReference type="Gene3D" id="3.30.900.10">
    <property type="entry name" value="HORMA domain"/>
    <property type="match status" value="1"/>
</dbReference>
<evidence type="ECO:0000256" key="5">
    <source>
        <dbReference type="ARBA" id="ARBA00023254"/>
    </source>
</evidence>
<dbReference type="InterPro" id="IPR036570">
    <property type="entry name" value="HORMA_dom_sf"/>
</dbReference>
<gene>
    <name evidence="7" type="ORF">CC1G_13888</name>
</gene>
<keyword evidence="5" id="KW-0469">Meiosis</keyword>
<dbReference type="GO" id="GO:0007130">
    <property type="term" value="P:synaptonemal complex assembly"/>
    <property type="evidence" value="ECO:0007669"/>
    <property type="project" value="TreeGrafter"/>
</dbReference>
<proteinExistence type="predicted"/>
<dbReference type="GO" id="GO:0051598">
    <property type="term" value="P:meiotic recombination checkpoint signaling"/>
    <property type="evidence" value="ECO:0007669"/>
    <property type="project" value="TreeGrafter"/>
</dbReference>
<dbReference type="InParanoid" id="A8NEW4"/>
<dbReference type="Proteomes" id="UP000001861">
    <property type="component" value="Unassembled WGS sequence"/>
</dbReference>
<dbReference type="EMBL" id="AACS02000002">
    <property type="protein sequence ID" value="EAU88835.2"/>
    <property type="molecule type" value="Genomic_DNA"/>
</dbReference>
<dbReference type="PROSITE" id="PS50815">
    <property type="entry name" value="HORMA"/>
    <property type="match status" value="1"/>
</dbReference>
<evidence type="ECO:0000313" key="7">
    <source>
        <dbReference type="EMBL" id="EAU88835.2"/>
    </source>
</evidence>
<evidence type="ECO:0000256" key="2">
    <source>
        <dbReference type="ARBA" id="ARBA00004286"/>
    </source>
</evidence>
<comment type="caution">
    <text evidence="7">The sequence shown here is derived from an EMBL/GenBank/DDBJ whole genome shotgun (WGS) entry which is preliminary data.</text>
</comment>
<evidence type="ECO:0000256" key="1">
    <source>
        <dbReference type="ARBA" id="ARBA00004123"/>
    </source>
</evidence>
<dbReference type="InterPro" id="IPR003511">
    <property type="entry name" value="HORMA_dom"/>
</dbReference>
<dbReference type="STRING" id="240176.A8NEW4"/>
<feature type="domain" description="HORMA" evidence="6">
    <location>
        <begin position="16"/>
        <end position="124"/>
    </location>
</feature>
<keyword evidence="4" id="KW-0539">Nucleus</keyword>
<dbReference type="PANTHER" id="PTHR48225">
    <property type="entry name" value="HORMA DOMAIN-CONTAINING PROTEIN 1"/>
    <property type="match status" value="1"/>
</dbReference>
<dbReference type="GO" id="GO:0005694">
    <property type="term" value="C:chromosome"/>
    <property type="evidence" value="ECO:0007669"/>
    <property type="project" value="UniProtKB-SubCell"/>
</dbReference>
<keyword evidence="3" id="KW-0158">Chromosome</keyword>
<organism evidence="7 8">
    <name type="scientific">Coprinopsis cinerea (strain Okayama-7 / 130 / ATCC MYA-4618 / FGSC 9003)</name>
    <name type="common">Inky cap fungus</name>
    <name type="synonym">Hormographiella aspergillata</name>
    <dbReference type="NCBI Taxonomy" id="240176"/>
    <lineage>
        <taxon>Eukaryota</taxon>
        <taxon>Fungi</taxon>
        <taxon>Dikarya</taxon>
        <taxon>Basidiomycota</taxon>
        <taxon>Agaricomycotina</taxon>
        <taxon>Agaricomycetes</taxon>
        <taxon>Agaricomycetidae</taxon>
        <taxon>Agaricales</taxon>
        <taxon>Agaricineae</taxon>
        <taxon>Psathyrellaceae</taxon>
        <taxon>Coprinopsis</taxon>
    </lineage>
</organism>
<evidence type="ECO:0000259" key="6">
    <source>
        <dbReference type="PROSITE" id="PS50815"/>
    </source>
</evidence>
<dbReference type="eggNOG" id="KOG4652">
    <property type="taxonomic scope" value="Eukaryota"/>
</dbReference>
<keyword evidence="8" id="KW-1185">Reference proteome</keyword>
<dbReference type="GO" id="GO:0005634">
    <property type="term" value="C:nucleus"/>
    <property type="evidence" value="ECO:0007669"/>
    <property type="project" value="UniProtKB-SubCell"/>
</dbReference>